<evidence type="ECO:0000259" key="13">
    <source>
        <dbReference type="SMART" id="SM00831"/>
    </source>
</evidence>
<dbReference type="SMART" id="SM00831">
    <property type="entry name" value="Cation_ATPase_N"/>
    <property type="match status" value="1"/>
</dbReference>
<feature type="transmembrane region" description="Helical" evidence="12">
    <location>
        <begin position="79"/>
        <end position="98"/>
    </location>
</feature>
<feature type="transmembrane region" description="Helical" evidence="12">
    <location>
        <begin position="243"/>
        <end position="266"/>
    </location>
</feature>
<keyword evidence="8" id="KW-0460">Magnesium</keyword>
<dbReference type="SFLD" id="SFLDS00003">
    <property type="entry name" value="Haloacid_Dehalogenase"/>
    <property type="match status" value="1"/>
</dbReference>
<dbReference type="Proteomes" id="UP000229916">
    <property type="component" value="Unassembled WGS sequence"/>
</dbReference>
<comment type="similarity">
    <text evidence="2">Belongs to the cation transport ATPase (P-type) (TC 3.A.3) family. Type IIA subfamily.</text>
</comment>
<proteinExistence type="inferred from homology"/>
<dbReference type="Gene3D" id="3.40.50.1000">
    <property type="entry name" value="HAD superfamily/HAD-like"/>
    <property type="match status" value="1"/>
</dbReference>
<keyword evidence="4" id="KW-0597">Phosphoprotein</keyword>
<keyword evidence="11 12" id="KW-0472">Membrane</keyword>
<evidence type="ECO:0000313" key="14">
    <source>
        <dbReference type="EMBL" id="PIU69170.1"/>
    </source>
</evidence>
<gene>
    <name evidence="14" type="ORF">COS81_01055</name>
</gene>
<dbReference type="GO" id="GO:0016887">
    <property type="term" value="F:ATP hydrolysis activity"/>
    <property type="evidence" value="ECO:0007669"/>
    <property type="project" value="InterPro"/>
</dbReference>
<dbReference type="InterPro" id="IPR023299">
    <property type="entry name" value="ATPase_P-typ_cyto_dom_N"/>
</dbReference>
<feature type="transmembrane region" description="Helical" evidence="12">
    <location>
        <begin position="272"/>
        <end position="294"/>
    </location>
</feature>
<dbReference type="Pfam" id="PF00690">
    <property type="entry name" value="Cation_ATPase_N"/>
    <property type="match status" value="1"/>
</dbReference>
<reference evidence="15" key="1">
    <citation type="submission" date="2017-09" db="EMBL/GenBank/DDBJ databases">
        <title>Depth-based differentiation of microbial function through sediment-hosted aquifers and enrichment of novel symbionts in the deep terrestrial subsurface.</title>
        <authorList>
            <person name="Probst A.J."/>
            <person name="Ladd B."/>
            <person name="Jarett J.K."/>
            <person name="Geller-Mcgrath D.E."/>
            <person name="Sieber C.M.K."/>
            <person name="Emerson J.B."/>
            <person name="Anantharaman K."/>
            <person name="Thomas B.C."/>
            <person name="Malmstrom R."/>
            <person name="Stieglmeier M."/>
            <person name="Klingl A."/>
            <person name="Woyke T."/>
            <person name="Ryan C.M."/>
            <person name="Banfield J.F."/>
        </authorList>
    </citation>
    <scope>NUCLEOTIDE SEQUENCE [LARGE SCALE GENOMIC DNA]</scope>
</reference>
<dbReference type="SFLD" id="SFLDF00027">
    <property type="entry name" value="p-type_atpase"/>
    <property type="match status" value="1"/>
</dbReference>
<dbReference type="Pfam" id="PF13246">
    <property type="entry name" value="Cation_ATPase"/>
    <property type="match status" value="1"/>
</dbReference>
<feature type="transmembrane region" description="Helical" evidence="12">
    <location>
        <begin position="857"/>
        <end position="881"/>
    </location>
</feature>
<dbReference type="NCBIfam" id="TIGR01494">
    <property type="entry name" value="ATPase_P-type"/>
    <property type="match status" value="2"/>
</dbReference>
<keyword evidence="3" id="KW-1003">Cell membrane</keyword>
<dbReference type="SUPFAM" id="SSF81653">
    <property type="entry name" value="Calcium ATPase, transduction domain A"/>
    <property type="match status" value="1"/>
</dbReference>
<dbReference type="GO" id="GO:0005524">
    <property type="term" value="F:ATP binding"/>
    <property type="evidence" value="ECO:0007669"/>
    <property type="project" value="UniProtKB-KW"/>
</dbReference>
<dbReference type="Pfam" id="PF00689">
    <property type="entry name" value="Cation_ATPase_C"/>
    <property type="match status" value="1"/>
</dbReference>
<accession>A0A2M7APD2</accession>
<dbReference type="SUPFAM" id="SSF56784">
    <property type="entry name" value="HAD-like"/>
    <property type="match status" value="1"/>
</dbReference>
<dbReference type="PANTHER" id="PTHR43294">
    <property type="entry name" value="SODIUM/POTASSIUM-TRANSPORTING ATPASE SUBUNIT ALPHA"/>
    <property type="match status" value="1"/>
</dbReference>
<dbReference type="SUPFAM" id="SSF81665">
    <property type="entry name" value="Calcium ATPase, transmembrane domain M"/>
    <property type="match status" value="1"/>
</dbReference>
<evidence type="ECO:0000256" key="8">
    <source>
        <dbReference type="ARBA" id="ARBA00022842"/>
    </source>
</evidence>
<dbReference type="InterPro" id="IPR044492">
    <property type="entry name" value="P_typ_ATPase_HD_dom"/>
</dbReference>
<dbReference type="InterPro" id="IPR023214">
    <property type="entry name" value="HAD_sf"/>
</dbReference>
<keyword evidence="5 12" id="KW-0812">Transmembrane</keyword>
<organism evidence="14 15">
    <name type="scientific">candidate division WWE3 bacterium CG06_land_8_20_14_3_00_42_16</name>
    <dbReference type="NCBI Taxonomy" id="1975083"/>
    <lineage>
        <taxon>Bacteria</taxon>
        <taxon>Katanobacteria</taxon>
    </lineage>
</organism>
<dbReference type="FunFam" id="2.70.150.10:FF:000160">
    <property type="entry name" value="Sarcoplasmic/endoplasmic reticulum calcium ATPase 1"/>
    <property type="match status" value="1"/>
</dbReference>
<dbReference type="InterPro" id="IPR018303">
    <property type="entry name" value="ATPase_P-typ_P_site"/>
</dbReference>
<dbReference type="PROSITE" id="PS00154">
    <property type="entry name" value="ATPASE_E1_E2"/>
    <property type="match status" value="1"/>
</dbReference>
<evidence type="ECO:0000313" key="15">
    <source>
        <dbReference type="Proteomes" id="UP000229916"/>
    </source>
</evidence>
<dbReference type="InterPro" id="IPR036412">
    <property type="entry name" value="HAD-like_sf"/>
</dbReference>
<keyword evidence="9" id="KW-1278">Translocase</keyword>
<feature type="transmembrane region" description="Helical" evidence="12">
    <location>
        <begin position="825"/>
        <end position="845"/>
    </location>
</feature>
<feature type="transmembrane region" description="Helical" evidence="12">
    <location>
        <begin position="759"/>
        <end position="780"/>
    </location>
</feature>
<dbReference type="SFLD" id="SFLDG00002">
    <property type="entry name" value="C1.7:_P-type_atpase_like"/>
    <property type="match status" value="1"/>
</dbReference>
<name>A0A2M7APD2_UNCKA</name>
<dbReference type="Gene3D" id="2.70.150.10">
    <property type="entry name" value="Calcium-transporting ATPase, cytoplasmic transduction domain A"/>
    <property type="match status" value="1"/>
</dbReference>
<dbReference type="Gene3D" id="1.20.1110.10">
    <property type="entry name" value="Calcium-transporting ATPase, transmembrane domain"/>
    <property type="match status" value="1"/>
</dbReference>
<evidence type="ECO:0000256" key="12">
    <source>
        <dbReference type="SAM" id="Phobius"/>
    </source>
</evidence>
<feature type="domain" description="Cation-transporting P-type ATPase N-terminal" evidence="13">
    <location>
        <begin position="2"/>
        <end position="75"/>
    </location>
</feature>
<dbReference type="PRINTS" id="PR00120">
    <property type="entry name" value="HATPASE"/>
</dbReference>
<evidence type="ECO:0000256" key="9">
    <source>
        <dbReference type="ARBA" id="ARBA00022967"/>
    </source>
</evidence>
<dbReference type="InterPro" id="IPR004014">
    <property type="entry name" value="ATPase_P-typ_cation-transptr_N"/>
</dbReference>
<dbReference type="GO" id="GO:0005886">
    <property type="term" value="C:plasma membrane"/>
    <property type="evidence" value="ECO:0007669"/>
    <property type="project" value="UniProtKB-SubCell"/>
</dbReference>
<dbReference type="Pfam" id="PF08282">
    <property type="entry name" value="Hydrolase_3"/>
    <property type="match status" value="1"/>
</dbReference>
<keyword evidence="7" id="KW-0067">ATP-binding</keyword>
<dbReference type="InterPro" id="IPR001757">
    <property type="entry name" value="P_typ_ATPase"/>
</dbReference>
<keyword evidence="6" id="KW-0547">Nucleotide-binding</keyword>
<evidence type="ECO:0000256" key="3">
    <source>
        <dbReference type="ARBA" id="ARBA00022475"/>
    </source>
</evidence>
<evidence type="ECO:0000256" key="10">
    <source>
        <dbReference type="ARBA" id="ARBA00022989"/>
    </source>
</evidence>
<dbReference type="EMBL" id="PEWD01000023">
    <property type="protein sequence ID" value="PIU69170.1"/>
    <property type="molecule type" value="Genomic_DNA"/>
</dbReference>
<comment type="subcellular location">
    <subcellularLocation>
        <location evidence="1">Cell membrane</location>
        <topology evidence="1">Multi-pass membrane protein</topology>
    </subcellularLocation>
</comment>
<evidence type="ECO:0000256" key="1">
    <source>
        <dbReference type="ARBA" id="ARBA00004651"/>
    </source>
</evidence>
<evidence type="ECO:0000256" key="6">
    <source>
        <dbReference type="ARBA" id="ARBA00022741"/>
    </source>
</evidence>
<feature type="transmembrane region" description="Helical" evidence="12">
    <location>
        <begin position="53"/>
        <end position="73"/>
    </location>
</feature>
<protein>
    <submittedName>
        <fullName evidence="14">ATPase</fullName>
    </submittedName>
</protein>
<sequence length="892" mass="99743">MDFYKLSISKTLQVLASQEKGLSEEQARKILNKEGLNVLPQEKRITPWDIFSGQFKSPLIYILFIASIITFFLEDYLDAIVILVAILINVVIGFFQEYQAQNALEKLKEVISLKAIVIREGLEREIDAKDLVSGDIVVIQAGDKLPADMRIIESKHLKINEAHLTGESIPVEKTSEALSENLPLGDQKNLAFMGTEIVEGWGKGVIFATGEKTEVGRIALLISETKEEATPLQISLAHFSRNLSIFILLTCLGIFLIGILAGHSLARMFSTSVALAVSAIPEGMAVALTAILAFGMQKILKEKALVRKLLAAETLGSTTVICTDKTGTLTQGEMRVVKIFTNNRYTDAVKNISFEGPEGIKEEGLIDLMEISVLCNDAFIENPQDELNDWRIRGDSTERALILSASQAGFYKEHVEKRMPRLDVLPFDSTNKYMFTLHHYNAKNNLLFFKGAPEKMLGRCSDIRVEDKVRQLSSQDRDLIKKEIIRMGEQGLRLLGLGYKKASAKSEEIEDIEDLKSDFIWVGLLGIKDPLRPEAKETLDLCRQAGIKVAIVTGDYRSTARSIMEELGIKLHDENIIEGDQLRKLSDEELKNRIFKIHLFARVSPEDKIRIVSAFQARGEVVAMTGDGINDAPALKKANVGVVVGSGTEVAKETADVVLLDDNFKTIISAIKQGRIIYDNMRKVILYLLSDSFSEIVLILGSLLLKLPPPLTAAQILWINLVTDGFPNIALTLEPGEEEIMNEKPRNPKESILNFEMKTLILLISVFTGLANLLIFYLIWHTTGDVRLARSVAFVSLGLDSLIYVFSCRTLRHSIFKYNPLRNRYLIYAVLGGFLVQLAAVYVPFFQGVFEVLPLSWAMWQIVFTVVFIEIILIEIAKYIFIIRNAKLKGQN</sequence>
<evidence type="ECO:0000256" key="5">
    <source>
        <dbReference type="ARBA" id="ARBA00022692"/>
    </source>
</evidence>
<evidence type="ECO:0000256" key="2">
    <source>
        <dbReference type="ARBA" id="ARBA00005675"/>
    </source>
</evidence>
<dbReference type="PANTHER" id="PTHR43294:SF21">
    <property type="entry name" value="CATION TRANSPORTING ATPASE"/>
    <property type="match status" value="1"/>
</dbReference>
<dbReference type="Pfam" id="PF00122">
    <property type="entry name" value="E1-E2_ATPase"/>
    <property type="match status" value="1"/>
</dbReference>
<dbReference type="SUPFAM" id="SSF81660">
    <property type="entry name" value="Metal cation-transporting ATPase, ATP-binding domain N"/>
    <property type="match status" value="1"/>
</dbReference>
<dbReference type="InterPro" id="IPR008250">
    <property type="entry name" value="ATPase_P-typ_transduc_dom_A_sf"/>
</dbReference>
<dbReference type="Gene3D" id="3.40.1110.10">
    <property type="entry name" value="Calcium-transporting ATPase, cytoplasmic domain N"/>
    <property type="match status" value="1"/>
</dbReference>
<dbReference type="InterPro" id="IPR059000">
    <property type="entry name" value="ATPase_P-type_domA"/>
</dbReference>
<evidence type="ECO:0000256" key="11">
    <source>
        <dbReference type="ARBA" id="ARBA00023136"/>
    </source>
</evidence>
<evidence type="ECO:0000256" key="4">
    <source>
        <dbReference type="ARBA" id="ARBA00022553"/>
    </source>
</evidence>
<dbReference type="InterPro" id="IPR050510">
    <property type="entry name" value="Cation_transp_ATPase_P-type"/>
</dbReference>
<feature type="transmembrane region" description="Helical" evidence="12">
    <location>
        <begin position="786"/>
        <end position="805"/>
    </location>
</feature>
<dbReference type="AlphaFoldDB" id="A0A2M7APD2"/>
<evidence type="ECO:0000256" key="7">
    <source>
        <dbReference type="ARBA" id="ARBA00022840"/>
    </source>
</evidence>
<comment type="caution">
    <text evidence="14">The sequence shown here is derived from an EMBL/GenBank/DDBJ whole genome shotgun (WGS) entry which is preliminary data.</text>
</comment>
<dbReference type="InterPro" id="IPR023298">
    <property type="entry name" value="ATPase_P-typ_TM_dom_sf"/>
</dbReference>
<keyword evidence="10 12" id="KW-1133">Transmembrane helix</keyword>
<dbReference type="InterPro" id="IPR006068">
    <property type="entry name" value="ATPase_P-typ_cation-transptr_C"/>
</dbReference>
<dbReference type="PRINTS" id="PR00119">
    <property type="entry name" value="CATATPASE"/>
</dbReference>